<evidence type="ECO:0000259" key="7">
    <source>
        <dbReference type="PROSITE" id="PS50048"/>
    </source>
</evidence>
<keyword evidence="2" id="KW-0479">Metal-binding</keyword>
<reference evidence="8" key="1">
    <citation type="submission" date="2020-11" db="EMBL/GenBank/DDBJ databases">
        <title>The chromosome-scale genome resource for two endophytic Fusarium species: F. culmorum and F. pseudograminearum.</title>
        <authorList>
            <person name="Yuan Z."/>
        </authorList>
    </citation>
    <scope>NUCLEOTIDE SEQUENCE</scope>
    <source>
        <strain evidence="8">Class2-1B</strain>
    </source>
</reference>
<dbReference type="SUPFAM" id="SSF57701">
    <property type="entry name" value="Zn2/Cys6 DNA-binding domain"/>
    <property type="match status" value="1"/>
</dbReference>
<dbReference type="AlphaFoldDB" id="A0A7S8CZ29"/>
<feature type="region of interest" description="Disordered" evidence="6">
    <location>
        <begin position="572"/>
        <end position="595"/>
    </location>
</feature>
<dbReference type="PROSITE" id="PS00463">
    <property type="entry name" value="ZN2_CY6_FUNGAL_1"/>
    <property type="match status" value="1"/>
</dbReference>
<evidence type="ECO:0000256" key="5">
    <source>
        <dbReference type="ARBA" id="ARBA00023242"/>
    </source>
</evidence>
<dbReference type="InterPro" id="IPR036864">
    <property type="entry name" value="Zn2-C6_fun-type_DNA-bd_sf"/>
</dbReference>
<evidence type="ECO:0000256" key="6">
    <source>
        <dbReference type="SAM" id="MobiDB-lite"/>
    </source>
</evidence>
<evidence type="ECO:0000313" key="8">
    <source>
        <dbReference type="EMBL" id="QPC58971.1"/>
    </source>
</evidence>
<dbReference type="InterPro" id="IPR001138">
    <property type="entry name" value="Zn2Cys6_DnaBD"/>
</dbReference>
<feature type="domain" description="Zn(2)-C6 fungal-type" evidence="7">
    <location>
        <begin position="15"/>
        <end position="45"/>
    </location>
</feature>
<evidence type="ECO:0000256" key="2">
    <source>
        <dbReference type="ARBA" id="ARBA00022723"/>
    </source>
</evidence>
<organism evidence="8 9">
    <name type="scientific">Fusarium culmorum</name>
    <dbReference type="NCBI Taxonomy" id="5516"/>
    <lineage>
        <taxon>Eukaryota</taxon>
        <taxon>Fungi</taxon>
        <taxon>Dikarya</taxon>
        <taxon>Ascomycota</taxon>
        <taxon>Pezizomycotina</taxon>
        <taxon>Sordariomycetes</taxon>
        <taxon>Hypocreomycetidae</taxon>
        <taxon>Hypocreales</taxon>
        <taxon>Nectriaceae</taxon>
        <taxon>Fusarium</taxon>
    </lineage>
</organism>
<dbReference type="PANTHER" id="PTHR47338">
    <property type="entry name" value="ZN(II)2CYS6 TRANSCRIPTION FACTOR (EUROFUNG)-RELATED"/>
    <property type="match status" value="1"/>
</dbReference>
<evidence type="ECO:0000256" key="4">
    <source>
        <dbReference type="ARBA" id="ARBA00023163"/>
    </source>
</evidence>
<dbReference type="Gene3D" id="4.10.240.10">
    <property type="entry name" value="Zn(2)-C6 fungal-type DNA-binding domain"/>
    <property type="match status" value="1"/>
</dbReference>
<dbReference type="Proteomes" id="UP000663297">
    <property type="component" value="Chromosome 1"/>
</dbReference>
<dbReference type="PROSITE" id="PS50048">
    <property type="entry name" value="ZN2_CY6_FUNGAL_2"/>
    <property type="match status" value="1"/>
</dbReference>
<dbReference type="CDD" id="cd12148">
    <property type="entry name" value="fungal_TF_MHR"/>
    <property type="match status" value="1"/>
</dbReference>
<protein>
    <recommendedName>
        <fullName evidence="7">Zn(2)-C6 fungal-type domain-containing protein</fullName>
    </recommendedName>
</protein>
<proteinExistence type="predicted"/>
<evidence type="ECO:0000256" key="3">
    <source>
        <dbReference type="ARBA" id="ARBA00023015"/>
    </source>
</evidence>
<comment type="subcellular location">
    <subcellularLocation>
        <location evidence="1">Nucleus</location>
    </subcellularLocation>
</comment>
<dbReference type="CDD" id="cd00067">
    <property type="entry name" value="GAL4"/>
    <property type="match status" value="1"/>
</dbReference>
<dbReference type="GO" id="GO:0008270">
    <property type="term" value="F:zinc ion binding"/>
    <property type="evidence" value="ECO:0007669"/>
    <property type="project" value="InterPro"/>
</dbReference>
<dbReference type="GO" id="GO:0000981">
    <property type="term" value="F:DNA-binding transcription factor activity, RNA polymerase II-specific"/>
    <property type="evidence" value="ECO:0007669"/>
    <property type="project" value="InterPro"/>
</dbReference>
<sequence length="670" mass="75425">MSAPRKRQYRRATQACDNCRRKKVRCPGERPECSACSRLHQHCSFIEAASVSDQSTSQLDSAVSSRLEQLEDKLDNLISRVVPQSVQETTPSSTSEGRNRLLSFSTVAPQPLSLTYPRTPLPADLSAKAMGFYFEHIHRQPLWLFDNPRQDVSDDLIHAIMTLFSTYYASSLDREGVETPDVYYKAARTSVMLAIAQGNMTIQNSQILCLLAYYNFVIGDVTTAGFDISMAKSMLQLFPDNDRDSNLQAKSRVFWSIQFLSYSCGAPILLPSVLQDIDTPQMLTVEARDPLTKCIPVPRAADTGVHEVLPDVWSQSHKLCALWTDLRLYVARCVEGRAKYPWLPESDYTKLCSQILDIEMYHPVHLSYNKVKFPSISAQDAHTNRVDLLPWVRIQVAYHTIHCVLNHPCLYTSMAESPRERLGGNTFWRASCEKALRHCTWISRLIRTAKEKGLKIVDPFLAQAAAIASTLHLYWARTSDTRLKVSSLENLDLCRKLIKEMATRWPICKAIASALDHFIESVECPPQMNSERASPAAVKTSLIWILLDVAAPQFPNYRDQTVHSQTVWTGSTGAADGEIVPESEMNTPPADMRESTTCYATPPRWMMDSTQAGSQMEVVDQGLDETALASAAIANDHHNTYDLAWGAWENLGPIGESLFMNVEWWDMNQF</sequence>
<dbReference type="Pfam" id="PF00172">
    <property type="entry name" value="Zn_clus"/>
    <property type="match status" value="1"/>
</dbReference>
<dbReference type="PANTHER" id="PTHR47338:SF6">
    <property type="entry name" value="ZN(II)2CYS6 TRANSCRIPTION FACTOR (EUROFUNG)"/>
    <property type="match status" value="1"/>
</dbReference>
<keyword evidence="5" id="KW-0539">Nucleus</keyword>
<dbReference type="GO" id="GO:0005634">
    <property type="term" value="C:nucleus"/>
    <property type="evidence" value="ECO:0007669"/>
    <property type="project" value="UniProtKB-SubCell"/>
</dbReference>
<evidence type="ECO:0000256" key="1">
    <source>
        <dbReference type="ARBA" id="ARBA00004123"/>
    </source>
</evidence>
<dbReference type="EMBL" id="CP064747">
    <property type="protein sequence ID" value="QPC58971.1"/>
    <property type="molecule type" value="Genomic_DNA"/>
</dbReference>
<accession>A0A7S8CZ29</accession>
<dbReference type="SMART" id="SM00066">
    <property type="entry name" value="GAL4"/>
    <property type="match status" value="1"/>
</dbReference>
<keyword evidence="4" id="KW-0804">Transcription</keyword>
<dbReference type="InterPro" id="IPR050815">
    <property type="entry name" value="TF_fung"/>
</dbReference>
<gene>
    <name evidence="8" type="ORF">HYE67_001202</name>
</gene>
<name>A0A7S8CZ29_FUSCU</name>
<evidence type="ECO:0000313" key="9">
    <source>
        <dbReference type="Proteomes" id="UP000663297"/>
    </source>
</evidence>
<keyword evidence="3" id="KW-0805">Transcription regulation</keyword>